<organism evidence="3 4">
    <name type="scientific">Mammaliicoccus fleurettii</name>
    <dbReference type="NCBI Taxonomy" id="150056"/>
    <lineage>
        <taxon>Bacteria</taxon>
        <taxon>Bacillati</taxon>
        <taxon>Bacillota</taxon>
        <taxon>Bacilli</taxon>
        <taxon>Bacillales</taxon>
        <taxon>Staphylococcaceae</taxon>
        <taxon>Mammaliicoccus</taxon>
    </lineage>
</organism>
<comment type="similarity">
    <text evidence="1">Belongs to the UPF0355 family.</text>
</comment>
<dbReference type="Pfam" id="PF11181">
    <property type="entry name" value="YflT"/>
    <property type="match status" value="1"/>
</dbReference>
<dbReference type="InterPro" id="IPR025889">
    <property type="entry name" value="GSP17M-like_dom"/>
</dbReference>
<evidence type="ECO:0000313" key="4">
    <source>
        <dbReference type="Proteomes" id="UP000681586"/>
    </source>
</evidence>
<reference evidence="3 4" key="1">
    <citation type="submission" date="2021-05" db="EMBL/GenBank/DDBJ databases">
        <title>Staphylococcus fleurettii isolated from lake water in First Nation community in Manitoba, Canada.</title>
        <authorList>
            <person name="Bashar S."/>
            <person name="Murdock A."/>
            <person name="Patidar R."/>
            <person name="Golding G."/>
            <person name="Farenhorst A."/>
            <person name="Kumar A."/>
        </authorList>
    </citation>
    <scope>NUCLEOTIDE SEQUENCE [LARGE SCALE GENOMIC DNA]</scope>
    <source>
        <strain evidence="3 4">SF002</strain>
    </source>
</reference>
<feature type="domain" description="General stress protein 17M-like" evidence="2">
    <location>
        <begin position="3"/>
        <end position="94"/>
    </location>
</feature>
<comment type="caution">
    <text evidence="3">The sequence shown here is derived from an EMBL/GenBank/DDBJ whole genome shotgun (WGS) entry which is preliminary data.</text>
</comment>
<evidence type="ECO:0000259" key="2">
    <source>
        <dbReference type="Pfam" id="PF11181"/>
    </source>
</evidence>
<name>A0ABS5MMQ8_9STAP</name>
<dbReference type="EMBL" id="JAGXBM010000006">
    <property type="protein sequence ID" value="MBS3696969.1"/>
    <property type="molecule type" value="Genomic_DNA"/>
</dbReference>
<accession>A0ABS5MMQ8</accession>
<proteinExistence type="inferred from homology"/>
<sequence length="110" mass="12763">MNPVVKVYTNEKDLETDVNTLKDQGISQKDIYILSSDEAHTAEIVEQTELENINYNRKDIGGYSYKEDEFLRKLEILNITEIEAEKYIKEIKQGKVLLIVTDQRIKGVLK</sequence>
<evidence type="ECO:0000313" key="3">
    <source>
        <dbReference type="EMBL" id="MBS3696969.1"/>
    </source>
</evidence>
<dbReference type="RefSeq" id="WP_107509366.1">
    <property type="nucleotide sequence ID" value="NZ_JAEPSA010000008.1"/>
</dbReference>
<protein>
    <submittedName>
        <fullName evidence="3">General stress protein</fullName>
    </submittedName>
</protein>
<keyword evidence="4" id="KW-1185">Reference proteome</keyword>
<dbReference type="Proteomes" id="UP000681586">
    <property type="component" value="Unassembled WGS sequence"/>
</dbReference>
<gene>
    <name evidence="3" type="ORF">JJQ58_05780</name>
</gene>
<evidence type="ECO:0000256" key="1">
    <source>
        <dbReference type="ARBA" id="ARBA00008128"/>
    </source>
</evidence>